<dbReference type="SMART" id="SM00086">
    <property type="entry name" value="PAC"/>
    <property type="match status" value="1"/>
</dbReference>
<dbReference type="InterPro" id="IPR005467">
    <property type="entry name" value="His_kinase_dom"/>
</dbReference>
<feature type="domain" description="PAC" evidence="6">
    <location>
        <begin position="189"/>
        <end position="242"/>
    </location>
</feature>
<dbReference type="OrthoDB" id="1931120at2"/>
<dbReference type="Gene3D" id="3.30.565.10">
    <property type="entry name" value="Histidine kinase-like ATPase, C-terminal domain"/>
    <property type="match status" value="1"/>
</dbReference>
<keyword evidence="7" id="KW-0418">Kinase</keyword>
<dbReference type="SUPFAM" id="SSF47384">
    <property type="entry name" value="Homodimeric domain of signal transducing histidine kinase"/>
    <property type="match status" value="1"/>
</dbReference>
<comment type="catalytic activity">
    <reaction evidence="1">
        <text>ATP + protein L-histidine = ADP + protein N-phospho-L-histidine.</text>
        <dbReference type="EC" id="2.7.13.3"/>
    </reaction>
</comment>
<keyword evidence="7" id="KW-0808">Transferase</keyword>
<feature type="domain" description="Histidine kinase" evidence="4">
    <location>
        <begin position="262"/>
        <end position="481"/>
    </location>
</feature>
<dbReference type="EMBL" id="LM997413">
    <property type="protein sequence ID" value="CEA05744.1"/>
    <property type="molecule type" value="Genomic_DNA"/>
</dbReference>
<dbReference type="Pfam" id="PF08447">
    <property type="entry name" value="PAS_3"/>
    <property type="match status" value="1"/>
</dbReference>
<reference evidence="7" key="1">
    <citation type="submission" date="2014-07" db="EMBL/GenBank/DDBJ databases">
        <authorList>
            <person name="Urmite Genomes Urmite Genomes"/>
        </authorList>
    </citation>
    <scope>NUCLEOTIDE SEQUENCE</scope>
    <source>
        <strain evidence="7">12M76_air</strain>
    </source>
</reference>
<dbReference type="SUPFAM" id="SSF55785">
    <property type="entry name" value="PYP-like sensor domain (PAS domain)"/>
    <property type="match status" value="1"/>
</dbReference>
<dbReference type="SMART" id="SM00388">
    <property type="entry name" value="HisKA"/>
    <property type="match status" value="1"/>
</dbReference>
<evidence type="ECO:0000256" key="1">
    <source>
        <dbReference type="ARBA" id="ARBA00000085"/>
    </source>
</evidence>
<evidence type="ECO:0000259" key="6">
    <source>
        <dbReference type="PROSITE" id="PS50113"/>
    </source>
</evidence>
<dbReference type="InterPro" id="IPR036097">
    <property type="entry name" value="HisK_dim/P_sf"/>
</dbReference>
<proteinExistence type="predicted"/>
<dbReference type="PROSITE" id="PS50113">
    <property type="entry name" value="PAC"/>
    <property type="match status" value="1"/>
</dbReference>
<dbReference type="InterPro" id="IPR000014">
    <property type="entry name" value="PAS"/>
</dbReference>
<dbReference type="PRINTS" id="PR00344">
    <property type="entry name" value="BCTRLSENSOR"/>
</dbReference>
<dbReference type="SMART" id="SM00091">
    <property type="entry name" value="PAS"/>
    <property type="match status" value="2"/>
</dbReference>
<dbReference type="InterPro" id="IPR036890">
    <property type="entry name" value="HATPase_C_sf"/>
</dbReference>
<dbReference type="Gene3D" id="3.30.450.20">
    <property type="entry name" value="PAS domain"/>
    <property type="match status" value="1"/>
</dbReference>
<protein>
    <recommendedName>
        <fullName evidence="2">histidine kinase</fullName>
        <ecNumber evidence="2">2.7.13.3</ecNumber>
    </recommendedName>
</protein>
<accession>A0A078MHI7</accession>
<evidence type="ECO:0000256" key="2">
    <source>
        <dbReference type="ARBA" id="ARBA00012438"/>
    </source>
</evidence>
<dbReference type="PANTHER" id="PTHR43065:SF42">
    <property type="entry name" value="TWO-COMPONENT SENSOR PPRA"/>
    <property type="match status" value="1"/>
</dbReference>
<organism evidence="7">
    <name type="scientific">Pseudomonas saudimassiliensis</name>
    <dbReference type="NCBI Taxonomy" id="1461581"/>
    <lineage>
        <taxon>Bacteria</taxon>
        <taxon>Pseudomonadati</taxon>
        <taxon>Pseudomonadota</taxon>
        <taxon>Gammaproteobacteria</taxon>
        <taxon>Pseudomonadales</taxon>
        <taxon>Pseudomonadaceae</taxon>
        <taxon>Pseudomonas</taxon>
    </lineage>
</organism>
<dbReference type="InterPro" id="IPR003661">
    <property type="entry name" value="HisK_dim/P_dom"/>
</dbReference>
<feature type="domain" description="PAS" evidence="5">
    <location>
        <begin position="116"/>
        <end position="186"/>
    </location>
</feature>
<dbReference type="Gene3D" id="1.10.287.130">
    <property type="match status" value="1"/>
</dbReference>
<dbReference type="NCBIfam" id="TIGR00229">
    <property type="entry name" value="sensory_box"/>
    <property type="match status" value="1"/>
</dbReference>
<dbReference type="AlphaFoldDB" id="A0A078MHI7"/>
<sequence>MPSKNKTEPALRWLLPSADPQPAVVFDAAGRLCDWNPALHAWLQAGTAPDELLPQNWAHLVTAVLTQQRAIEDVPVATPDERQLLWTFFPLGEGHVLGRARDATDMLQTYQQAQVARRLYRVIIENTTDLISRHTPEGEFLDASPAAWALLGYWPEQLRGTRIQQLIHPQQRDELMQRYARALEQDGYLTVSYQIQHRDGHYLWFETASRATRDTYSGNVVEVVSVSRDITERVRSEERTRRLQDELTHATRLAALGELASGIAHEINQPLAAIVNYASASQRYLAAMPAQGDTGQRLAQGLARITDHAQHAAEVIRRMRAFLRKGPRNAQRVSPAQLAQDAVSLCAWEARQQEVEIIQQIPPDLPDVHADPVLVQQVLLNLLRNAIEANRETHPDAPSQVVLQLSTEQRQVHLRVIDQGPGASAEQLTHLFTPFFTSKADGLGLGLSMSQGIIDSFDGGLEAYPAVEGGLCLHGWLPALVDRQEQSTET</sequence>
<evidence type="ECO:0000259" key="5">
    <source>
        <dbReference type="PROSITE" id="PS50112"/>
    </source>
</evidence>
<dbReference type="RefSeq" id="WP_044499976.1">
    <property type="nucleotide sequence ID" value="NZ_LK391969.1"/>
</dbReference>
<dbReference type="SMART" id="SM00387">
    <property type="entry name" value="HATPase_c"/>
    <property type="match status" value="1"/>
</dbReference>
<dbReference type="CDD" id="cd00130">
    <property type="entry name" value="PAS"/>
    <property type="match status" value="1"/>
</dbReference>
<keyword evidence="3" id="KW-0597">Phosphoprotein</keyword>
<dbReference type="PROSITE" id="PS50112">
    <property type="entry name" value="PAS"/>
    <property type="match status" value="1"/>
</dbReference>
<dbReference type="CDD" id="cd00082">
    <property type="entry name" value="HisKA"/>
    <property type="match status" value="1"/>
</dbReference>
<dbReference type="InterPro" id="IPR001610">
    <property type="entry name" value="PAC"/>
</dbReference>
<dbReference type="InterPro" id="IPR000700">
    <property type="entry name" value="PAS-assoc_C"/>
</dbReference>
<dbReference type="PROSITE" id="PS50109">
    <property type="entry name" value="HIS_KIN"/>
    <property type="match status" value="1"/>
</dbReference>
<evidence type="ECO:0000313" key="7">
    <source>
        <dbReference type="EMBL" id="CEA05744.1"/>
    </source>
</evidence>
<evidence type="ECO:0000259" key="4">
    <source>
        <dbReference type="PROSITE" id="PS50109"/>
    </source>
</evidence>
<dbReference type="GO" id="GO:0000155">
    <property type="term" value="F:phosphorelay sensor kinase activity"/>
    <property type="evidence" value="ECO:0007669"/>
    <property type="project" value="InterPro"/>
</dbReference>
<dbReference type="SUPFAM" id="SSF55874">
    <property type="entry name" value="ATPase domain of HSP90 chaperone/DNA topoisomerase II/histidine kinase"/>
    <property type="match status" value="1"/>
</dbReference>
<name>A0A078MHI7_9PSED</name>
<dbReference type="EC" id="2.7.13.3" evidence="2"/>
<dbReference type="InterPro" id="IPR003594">
    <property type="entry name" value="HATPase_dom"/>
</dbReference>
<evidence type="ECO:0000256" key="3">
    <source>
        <dbReference type="ARBA" id="ARBA00022553"/>
    </source>
</evidence>
<dbReference type="InterPro" id="IPR035965">
    <property type="entry name" value="PAS-like_dom_sf"/>
</dbReference>
<gene>
    <name evidence="7" type="ORF">BN1049_02248</name>
</gene>
<dbReference type="PATRIC" id="fig|1461581.3.peg.2216"/>
<dbReference type="Pfam" id="PF02518">
    <property type="entry name" value="HATPase_c"/>
    <property type="match status" value="1"/>
</dbReference>
<dbReference type="EMBL" id="LK391969">
    <property type="protein sequence ID" value="CEF27300.1"/>
    <property type="molecule type" value="Genomic_DNA"/>
</dbReference>
<dbReference type="PANTHER" id="PTHR43065">
    <property type="entry name" value="SENSOR HISTIDINE KINASE"/>
    <property type="match status" value="1"/>
</dbReference>
<dbReference type="Pfam" id="PF00512">
    <property type="entry name" value="HisKA"/>
    <property type="match status" value="1"/>
</dbReference>
<dbReference type="InterPro" id="IPR004358">
    <property type="entry name" value="Sig_transdc_His_kin-like_C"/>
</dbReference>
<dbReference type="InterPro" id="IPR013655">
    <property type="entry name" value="PAS_fold_3"/>
</dbReference>